<dbReference type="GO" id="GO:0003723">
    <property type="term" value="F:RNA binding"/>
    <property type="evidence" value="ECO:0007669"/>
    <property type="project" value="UniProtKB-KW"/>
</dbReference>
<reference evidence="7" key="1">
    <citation type="submission" date="2023-05" db="EMBL/GenBank/DDBJ databases">
        <authorList>
            <person name="Zhang X."/>
        </authorList>
    </citation>
    <scope>NUCLEOTIDE SEQUENCE</scope>
    <source>
        <strain evidence="7">YF14B1</strain>
    </source>
</reference>
<feature type="compositionally biased region" description="Basic and acidic residues" evidence="5">
    <location>
        <begin position="45"/>
        <end position="54"/>
    </location>
</feature>
<name>A0AAE3QSB1_9BACT</name>
<dbReference type="InterPro" id="IPR042092">
    <property type="entry name" value="PsdUridine_s_RsuA/RluB/E/F_cat"/>
</dbReference>
<dbReference type="Pfam" id="PF00849">
    <property type="entry name" value="PseudoU_synth_2"/>
    <property type="match status" value="1"/>
</dbReference>
<dbReference type="Pfam" id="PF01479">
    <property type="entry name" value="S4"/>
    <property type="match status" value="1"/>
</dbReference>
<feature type="compositionally biased region" description="Low complexity" evidence="5">
    <location>
        <begin position="21"/>
        <end position="34"/>
    </location>
</feature>
<dbReference type="FunFam" id="3.10.290.10:FF:000003">
    <property type="entry name" value="Pseudouridine synthase"/>
    <property type="match status" value="1"/>
</dbReference>
<evidence type="ECO:0000256" key="2">
    <source>
        <dbReference type="ARBA" id="ARBA00023235"/>
    </source>
</evidence>
<dbReference type="InterPro" id="IPR018496">
    <property type="entry name" value="PsdUridine_synth_RsuA/RluB_CS"/>
</dbReference>
<evidence type="ECO:0000256" key="3">
    <source>
        <dbReference type="PROSITE-ProRule" id="PRU00182"/>
    </source>
</evidence>
<protein>
    <recommendedName>
        <fullName evidence="4">Pseudouridine synthase</fullName>
        <ecNumber evidence="4">5.4.99.-</ecNumber>
    </recommendedName>
</protein>
<dbReference type="SUPFAM" id="SSF55120">
    <property type="entry name" value="Pseudouridine synthase"/>
    <property type="match status" value="1"/>
</dbReference>
<feature type="compositionally biased region" description="Basic and acidic residues" evidence="5">
    <location>
        <begin position="277"/>
        <end position="325"/>
    </location>
</feature>
<feature type="domain" description="RNA-binding S4" evidence="6">
    <location>
        <begin position="384"/>
        <end position="441"/>
    </location>
</feature>
<organism evidence="7 8">
    <name type="scientific">Xanthocytophaga flava</name>
    <dbReference type="NCBI Taxonomy" id="3048013"/>
    <lineage>
        <taxon>Bacteria</taxon>
        <taxon>Pseudomonadati</taxon>
        <taxon>Bacteroidota</taxon>
        <taxon>Cytophagia</taxon>
        <taxon>Cytophagales</taxon>
        <taxon>Rhodocytophagaceae</taxon>
        <taxon>Xanthocytophaga</taxon>
    </lineage>
</organism>
<feature type="compositionally biased region" description="Basic and acidic residues" evidence="5">
    <location>
        <begin position="345"/>
        <end position="362"/>
    </location>
</feature>
<evidence type="ECO:0000313" key="8">
    <source>
        <dbReference type="Proteomes" id="UP001241110"/>
    </source>
</evidence>
<evidence type="ECO:0000256" key="1">
    <source>
        <dbReference type="ARBA" id="ARBA00008348"/>
    </source>
</evidence>
<evidence type="ECO:0000259" key="6">
    <source>
        <dbReference type="SMART" id="SM00363"/>
    </source>
</evidence>
<dbReference type="SUPFAM" id="SSF55174">
    <property type="entry name" value="Alpha-L RNA-binding motif"/>
    <property type="match status" value="1"/>
</dbReference>
<keyword evidence="3" id="KW-0694">RNA-binding</keyword>
<dbReference type="InterPro" id="IPR036986">
    <property type="entry name" value="S4_RNA-bd_sf"/>
</dbReference>
<dbReference type="CDD" id="cd02870">
    <property type="entry name" value="PseudoU_synth_RsuA_like"/>
    <property type="match status" value="1"/>
</dbReference>
<dbReference type="EMBL" id="JASJOS010000013">
    <property type="protein sequence ID" value="MDJ1484026.1"/>
    <property type="molecule type" value="Genomic_DNA"/>
</dbReference>
<dbReference type="EC" id="5.4.99.-" evidence="4"/>
<comment type="caution">
    <text evidence="7">The sequence shown here is derived from an EMBL/GenBank/DDBJ whole genome shotgun (WGS) entry which is preliminary data.</text>
</comment>
<feature type="compositionally biased region" description="Basic and acidic residues" evidence="5">
    <location>
        <begin position="81"/>
        <end position="105"/>
    </location>
</feature>
<proteinExistence type="inferred from homology"/>
<dbReference type="AlphaFoldDB" id="A0AAE3QSB1"/>
<dbReference type="PANTHER" id="PTHR47683:SF2">
    <property type="entry name" value="RNA-BINDING S4 DOMAIN-CONTAINING PROTEIN"/>
    <property type="match status" value="1"/>
</dbReference>
<dbReference type="InterPro" id="IPR050343">
    <property type="entry name" value="RsuA_PseudoU_synthase"/>
</dbReference>
<dbReference type="PROSITE" id="PS01149">
    <property type="entry name" value="PSI_RSU"/>
    <property type="match status" value="1"/>
</dbReference>
<dbReference type="Proteomes" id="UP001241110">
    <property type="component" value="Unassembled WGS sequence"/>
</dbReference>
<feature type="compositionally biased region" description="Basic and acidic residues" evidence="5">
    <location>
        <begin position="112"/>
        <end position="265"/>
    </location>
</feature>
<accession>A0AAE3QSB1</accession>
<sequence>MRKKENTSGSFRSQKNDNRPSKSFSNRKSTSNRNSNEEGQQSFGKRTEFSDKRKSTGGSSFKDRRSSSNFSNDKPFKKSFRKSEEGDDNRKSSFRRGEEKKEFGKKPSNFRKRNEGESERSFNSDKPFNREKKSFDRLDKPFNRDKKSFDRSDKSFDRSFKSDKPFNREKRAFTKSDKPFSDEKKSFDRPSNSDRPFNREKKSFDKSDKPFNREKRSFDKSDKPFDRERKSFDRSDKPFKKVYRSDERSDDRRDRNTFDKTDKKPYGSKKTGAFGGSDRRKSFNKDISSEEIKSERQKRDNFSDKSEQKPFRKTNKTDNRNERFTGQKYRAPKEDQEDTGAYAFEGKKQTPPEYDLKGFDKRNKGRGKSKSKTKQDSIPDEADIRLNRYIANAGICSRREADVLIESGEIKVNGNVVNELGYKIKPGDVVKYGNRTLSREKMVYVLLNKPKDYITTTEDPEERKTVMELVSNACQERIYPVGRLDRNTTGLLVLTNDGELAEKLSHPSNEIQKLYEVEIDRPITPEDYQAIIDGVELEDGVAKVDDLAIVSPDRKFIGIALHLGRNRIVRRIFEHLGYKVVKLDRTTYAGLTKKDLPRGHWRYLSEKEVIRLKYFV</sequence>
<dbReference type="NCBIfam" id="TIGR00093">
    <property type="entry name" value="pseudouridine synthase"/>
    <property type="match status" value="1"/>
</dbReference>
<dbReference type="CDD" id="cd00165">
    <property type="entry name" value="S4"/>
    <property type="match status" value="1"/>
</dbReference>
<evidence type="ECO:0000256" key="4">
    <source>
        <dbReference type="RuleBase" id="RU003887"/>
    </source>
</evidence>
<comment type="similarity">
    <text evidence="1 4">Belongs to the pseudouridine synthase RsuA family.</text>
</comment>
<feature type="region of interest" description="Disordered" evidence="5">
    <location>
        <begin position="1"/>
        <end position="379"/>
    </location>
</feature>
<dbReference type="GO" id="GO:0000455">
    <property type="term" value="P:enzyme-directed rRNA pseudouridine synthesis"/>
    <property type="evidence" value="ECO:0007669"/>
    <property type="project" value="UniProtKB-ARBA"/>
</dbReference>
<dbReference type="Gene3D" id="3.30.70.1560">
    <property type="entry name" value="Alpha-L RNA-binding motif"/>
    <property type="match status" value="1"/>
</dbReference>
<dbReference type="InterPro" id="IPR006145">
    <property type="entry name" value="PsdUridine_synth_RsuA/RluA"/>
</dbReference>
<dbReference type="RefSeq" id="WP_313984752.1">
    <property type="nucleotide sequence ID" value="NZ_JASJOS010000013.1"/>
</dbReference>
<dbReference type="GO" id="GO:0120159">
    <property type="term" value="F:rRNA pseudouridine synthase activity"/>
    <property type="evidence" value="ECO:0007669"/>
    <property type="project" value="UniProtKB-ARBA"/>
</dbReference>
<dbReference type="PROSITE" id="PS50889">
    <property type="entry name" value="S4"/>
    <property type="match status" value="1"/>
</dbReference>
<feature type="compositionally biased region" description="Basic residues" evidence="5">
    <location>
        <begin position="363"/>
        <end position="372"/>
    </location>
</feature>
<dbReference type="InterPro" id="IPR000748">
    <property type="entry name" value="PsdUridine_synth_RsuA/RluB/E/F"/>
</dbReference>
<keyword evidence="2 4" id="KW-0413">Isomerase</keyword>
<dbReference type="InterPro" id="IPR020103">
    <property type="entry name" value="PsdUridine_synth_cat_dom_sf"/>
</dbReference>
<evidence type="ECO:0000256" key="5">
    <source>
        <dbReference type="SAM" id="MobiDB-lite"/>
    </source>
</evidence>
<dbReference type="InterPro" id="IPR002942">
    <property type="entry name" value="S4_RNA-bd"/>
</dbReference>
<dbReference type="Gene3D" id="3.30.70.580">
    <property type="entry name" value="Pseudouridine synthase I, catalytic domain, N-terminal subdomain"/>
    <property type="match status" value="1"/>
</dbReference>
<dbReference type="InterPro" id="IPR020094">
    <property type="entry name" value="TruA/RsuA/RluB/E/F_N"/>
</dbReference>
<evidence type="ECO:0000313" key="7">
    <source>
        <dbReference type="EMBL" id="MDJ1484026.1"/>
    </source>
</evidence>
<dbReference type="PANTHER" id="PTHR47683">
    <property type="entry name" value="PSEUDOURIDINE SYNTHASE FAMILY PROTEIN-RELATED"/>
    <property type="match status" value="1"/>
</dbReference>
<dbReference type="SMART" id="SM00363">
    <property type="entry name" value="S4"/>
    <property type="match status" value="1"/>
</dbReference>
<gene>
    <name evidence="7" type="ORF">QNI16_26250</name>
</gene>
<dbReference type="Gene3D" id="3.10.290.10">
    <property type="entry name" value="RNA-binding S4 domain"/>
    <property type="match status" value="1"/>
</dbReference>